<dbReference type="AlphaFoldDB" id="A0A8H7S9L6"/>
<dbReference type="OrthoDB" id="2376782at2759"/>
<feature type="transmembrane region" description="Helical" evidence="2">
    <location>
        <begin position="202"/>
        <end position="222"/>
    </location>
</feature>
<organism evidence="3 4">
    <name type="scientific">Circinella minor</name>
    <dbReference type="NCBI Taxonomy" id="1195481"/>
    <lineage>
        <taxon>Eukaryota</taxon>
        <taxon>Fungi</taxon>
        <taxon>Fungi incertae sedis</taxon>
        <taxon>Mucoromycota</taxon>
        <taxon>Mucoromycotina</taxon>
        <taxon>Mucoromycetes</taxon>
        <taxon>Mucorales</taxon>
        <taxon>Lichtheimiaceae</taxon>
        <taxon>Circinella</taxon>
    </lineage>
</organism>
<feature type="region of interest" description="Disordered" evidence="1">
    <location>
        <begin position="1"/>
        <end position="76"/>
    </location>
</feature>
<evidence type="ECO:0000256" key="2">
    <source>
        <dbReference type="SAM" id="Phobius"/>
    </source>
</evidence>
<proteinExistence type="predicted"/>
<feature type="compositionally biased region" description="Polar residues" evidence="1">
    <location>
        <begin position="27"/>
        <end position="48"/>
    </location>
</feature>
<keyword evidence="2" id="KW-1133">Transmembrane helix</keyword>
<sequence length="286" mass="31063">MADPYANQYGPPTTGGHQPQYPPSPFGPQQHQQGGYDQTYFASQTPMHQQPMAADQPVALQDRVPKKPDEYNDPQAVSLSDYVQHEREEQMHKNMNNNNHYYQDVGYGAGAGAGAGGYAYNNQQYGGSNYASHGPYYDDPSDVPIVQNTTSTRPRPAGGPTLAPEDEAEAYKPKQYKRHEDGGGCNCCCYNPECTCYNCFCWLLNLAFLIAGIGLIVASSVIQGKCEGKCDELPDQLPDDAVEGCTTICGKVVHDALFYSGIGIAALAGLAVVWRLVMCICAGSRR</sequence>
<gene>
    <name evidence="3" type="ORF">INT45_005563</name>
</gene>
<protein>
    <submittedName>
        <fullName evidence="3">Uncharacterized protein</fullName>
    </submittedName>
</protein>
<feature type="region of interest" description="Disordered" evidence="1">
    <location>
        <begin position="150"/>
        <end position="169"/>
    </location>
</feature>
<dbReference type="EMBL" id="JAEPRB010000029">
    <property type="protein sequence ID" value="KAG2225319.1"/>
    <property type="molecule type" value="Genomic_DNA"/>
</dbReference>
<accession>A0A8H7S9L6</accession>
<name>A0A8H7S9L6_9FUNG</name>
<keyword evidence="2" id="KW-0812">Transmembrane</keyword>
<evidence type="ECO:0000313" key="4">
    <source>
        <dbReference type="Proteomes" id="UP000646827"/>
    </source>
</evidence>
<keyword evidence="4" id="KW-1185">Reference proteome</keyword>
<evidence type="ECO:0000313" key="3">
    <source>
        <dbReference type="EMBL" id="KAG2225319.1"/>
    </source>
</evidence>
<comment type="caution">
    <text evidence="3">The sequence shown here is derived from an EMBL/GenBank/DDBJ whole genome shotgun (WGS) entry which is preliminary data.</text>
</comment>
<feature type="transmembrane region" description="Helical" evidence="2">
    <location>
        <begin position="256"/>
        <end position="277"/>
    </location>
</feature>
<dbReference type="Proteomes" id="UP000646827">
    <property type="component" value="Unassembled WGS sequence"/>
</dbReference>
<evidence type="ECO:0000256" key="1">
    <source>
        <dbReference type="SAM" id="MobiDB-lite"/>
    </source>
</evidence>
<reference evidence="3 4" key="1">
    <citation type="submission" date="2020-12" db="EMBL/GenBank/DDBJ databases">
        <title>Metabolic potential, ecology and presence of endohyphal bacteria is reflected in genomic diversity of Mucoromycotina.</title>
        <authorList>
            <person name="Muszewska A."/>
            <person name="Okrasinska A."/>
            <person name="Steczkiewicz K."/>
            <person name="Drgas O."/>
            <person name="Orlowska M."/>
            <person name="Perlinska-Lenart U."/>
            <person name="Aleksandrzak-Piekarczyk T."/>
            <person name="Szatraj K."/>
            <person name="Zielenkiewicz U."/>
            <person name="Pilsyk S."/>
            <person name="Malc E."/>
            <person name="Mieczkowski P."/>
            <person name="Kruszewska J.S."/>
            <person name="Biernat P."/>
            <person name="Pawlowska J."/>
        </authorList>
    </citation>
    <scope>NUCLEOTIDE SEQUENCE [LARGE SCALE GENOMIC DNA]</scope>
    <source>
        <strain evidence="3 4">CBS 142.35</strain>
    </source>
</reference>
<keyword evidence="2" id="KW-0472">Membrane</keyword>